<evidence type="ECO:0000313" key="5">
    <source>
        <dbReference type="Proteomes" id="UP000005984"/>
    </source>
</evidence>
<comment type="caution">
    <text evidence="4">The sequence shown here is derived from an EMBL/GenBank/DDBJ whole genome shotgun (WGS) entry which is preliminary data.</text>
</comment>
<dbReference type="Gene3D" id="3.90.79.10">
    <property type="entry name" value="Nucleoside Triphosphate Pyrophosphohydrolase"/>
    <property type="match status" value="1"/>
</dbReference>
<gene>
    <name evidence="4" type="ORF">HMPREF0072_1802</name>
</gene>
<dbReference type="AlphaFoldDB" id="C2BHI2"/>
<dbReference type="InterPro" id="IPR000086">
    <property type="entry name" value="NUDIX_hydrolase_dom"/>
</dbReference>
<keyword evidence="5" id="KW-1185">Reference proteome</keyword>
<dbReference type="CDD" id="cd04688">
    <property type="entry name" value="NUDIX_Hydrolase"/>
    <property type="match status" value="1"/>
</dbReference>
<evidence type="ECO:0000313" key="4">
    <source>
        <dbReference type="EMBL" id="EEI85595.1"/>
    </source>
</evidence>
<sequence length="171" mass="19947">MWEIYFKGEEMDQDCGFSKGDKWFRYRAAAIIVEDDCVLFARNEADDYYYSIGGGVHLGESSEEAVKREVFEETGIKYDVDYMAIIHENFFVGTSDLEGSLCHEISFYYMMKPKGNKNLNSHSLTKGGLKESMHWLPIDELEKYKAYPTFMKKYLKSDHKGIEHIITDERD</sequence>
<accession>C2BHI2</accession>
<organism evidence="4 5">
    <name type="scientific">Anaerococcus lactolyticus ATCC 51172</name>
    <dbReference type="NCBI Taxonomy" id="525254"/>
    <lineage>
        <taxon>Bacteria</taxon>
        <taxon>Bacillati</taxon>
        <taxon>Bacillota</taxon>
        <taxon>Tissierellia</taxon>
        <taxon>Tissierellales</taxon>
        <taxon>Peptoniphilaceae</taxon>
        <taxon>Anaerococcus</taxon>
    </lineage>
</organism>
<protein>
    <submittedName>
        <fullName evidence="4">Hydrolase, NUDIX family</fullName>
    </submittedName>
</protein>
<dbReference type="PANTHER" id="PTHR43046">
    <property type="entry name" value="GDP-MANNOSE MANNOSYL HYDROLASE"/>
    <property type="match status" value="1"/>
</dbReference>
<comment type="cofactor">
    <cofactor evidence="1">
        <name>Mg(2+)</name>
        <dbReference type="ChEBI" id="CHEBI:18420"/>
    </cofactor>
</comment>
<dbReference type="Proteomes" id="UP000005984">
    <property type="component" value="Unassembled WGS sequence"/>
</dbReference>
<dbReference type="InterPro" id="IPR015797">
    <property type="entry name" value="NUDIX_hydrolase-like_dom_sf"/>
</dbReference>
<dbReference type="SUPFAM" id="SSF55811">
    <property type="entry name" value="Nudix"/>
    <property type="match status" value="1"/>
</dbReference>
<dbReference type="HOGENOM" id="CLU_037162_18_6_9"/>
<feature type="domain" description="Nudix hydrolase" evidence="3">
    <location>
        <begin position="22"/>
        <end position="160"/>
    </location>
</feature>
<dbReference type="GO" id="GO:0016787">
    <property type="term" value="F:hydrolase activity"/>
    <property type="evidence" value="ECO:0007669"/>
    <property type="project" value="UniProtKB-KW"/>
</dbReference>
<dbReference type="PANTHER" id="PTHR43046:SF14">
    <property type="entry name" value="MUTT_NUDIX FAMILY PROTEIN"/>
    <property type="match status" value="1"/>
</dbReference>
<reference evidence="4 5" key="1">
    <citation type="submission" date="2008-10" db="EMBL/GenBank/DDBJ databases">
        <authorList>
            <person name="Qin X."/>
            <person name="Bachman B."/>
            <person name="Battles P."/>
            <person name="Bell A."/>
            <person name="Bess C."/>
            <person name="Bickham C."/>
            <person name="Chaboub L."/>
            <person name="Chen D."/>
            <person name="Coyle M."/>
            <person name="Deiros D.R."/>
            <person name="Dinh H."/>
            <person name="Forbes L."/>
            <person name="Fowler G."/>
            <person name="Francisco L."/>
            <person name="Fu Q."/>
            <person name="Gubbala S."/>
            <person name="Hale W."/>
            <person name="Han Y."/>
            <person name="Hemphill L."/>
            <person name="Highlander S.K."/>
            <person name="Hirani K."/>
            <person name="Hogues M."/>
            <person name="Jackson L."/>
            <person name="Jakkamsetti A."/>
            <person name="Javaid M."/>
            <person name="Jiang H."/>
            <person name="Korchina V."/>
            <person name="Kovar C."/>
            <person name="Lara F."/>
            <person name="Lee S."/>
            <person name="Mata R."/>
            <person name="Mathew T."/>
            <person name="Moen C."/>
            <person name="Morales K."/>
            <person name="Munidasa M."/>
            <person name="Nazareth L."/>
            <person name="Ngo R."/>
            <person name="Nguyen L."/>
            <person name="Okwuonu G."/>
            <person name="Ongeri F."/>
            <person name="Patil S."/>
            <person name="Petrosino J."/>
            <person name="Pham C."/>
            <person name="Pham P."/>
            <person name="Pu L.-L."/>
            <person name="Puazo M."/>
            <person name="Raj R."/>
            <person name="Reid J."/>
            <person name="Rouhana J."/>
            <person name="Saada N."/>
            <person name="Shang Y."/>
            <person name="Simmons D."/>
            <person name="Thornton R."/>
            <person name="Warren J."/>
            <person name="Weissenberger G."/>
            <person name="Zhang J."/>
            <person name="Zhang L."/>
            <person name="Zhou C."/>
            <person name="Zhu D."/>
            <person name="Muzny D."/>
            <person name="Worley K."/>
            <person name="Gibbs R."/>
        </authorList>
    </citation>
    <scope>NUCLEOTIDE SEQUENCE [LARGE SCALE GENOMIC DNA]</scope>
    <source>
        <strain evidence="4 5">ATCC 51172</strain>
    </source>
</reference>
<dbReference type="eggNOG" id="COG1051">
    <property type="taxonomic scope" value="Bacteria"/>
</dbReference>
<dbReference type="PROSITE" id="PS00893">
    <property type="entry name" value="NUDIX_BOX"/>
    <property type="match status" value="1"/>
</dbReference>
<name>C2BHI2_9FIRM</name>
<evidence type="ECO:0000256" key="1">
    <source>
        <dbReference type="ARBA" id="ARBA00001946"/>
    </source>
</evidence>
<dbReference type="EMBL" id="ABYO01000248">
    <property type="protein sequence ID" value="EEI85595.1"/>
    <property type="molecule type" value="Genomic_DNA"/>
</dbReference>
<keyword evidence="2 4" id="KW-0378">Hydrolase</keyword>
<evidence type="ECO:0000259" key="3">
    <source>
        <dbReference type="PROSITE" id="PS51462"/>
    </source>
</evidence>
<evidence type="ECO:0000256" key="2">
    <source>
        <dbReference type="ARBA" id="ARBA00022801"/>
    </source>
</evidence>
<dbReference type="STRING" id="525254.HMPREF0072_1802"/>
<dbReference type="Pfam" id="PF00293">
    <property type="entry name" value="NUDIX"/>
    <property type="match status" value="1"/>
</dbReference>
<dbReference type="PROSITE" id="PS51462">
    <property type="entry name" value="NUDIX"/>
    <property type="match status" value="1"/>
</dbReference>
<proteinExistence type="predicted"/>
<dbReference type="InterPro" id="IPR020084">
    <property type="entry name" value="NUDIX_hydrolase_CS"/>
</dbReference>